<dbReference type="eggNOG" id="ENOG5032CUX">
    <property type="taxonomic scope" value="Bacteria"/>
</dbReference>
<dbReference type="KEGG" id="rpc:RPC_0238"/>
<feature type="transmembrane region" description="Helical" evidence="1">
    <location>
        <begin position="30"/>
        <end position="52"/>
    </location>
</feature>
<dbReference type="STRING" id="316056.RPC_0238"/>
<name>Q21CS3_RHOPB</name>
<accession>Q21CS3</accession>
<keyword evidence="1" id="KW-0472">Membrane</keyword>
<evidence type="ECO:0000313" key="2">
    <source>
        <dbReference type="EMBL" id="ABD85813.1"/>
    </source>
</evidence>
<evidence type="ECO:0000256" key="1">
    <source>
        <dbReference type="SAM" id="Phobius"/>
    </source>
</evidence>
<dbReference type="AlphaFoldDB" id="Q21CS3"/>
<dbReference type="OrthoDB" id="8452157at2"/>
<proteinExistence type="predicted"/>
<sequence length="270" mass="28616">MRTISAVRADREPPRIHPALRSCAGECRDVLVRVLAYFGALAFVAAVGLYAVQPFAEAMRDAADPDQTAKPGFVSAPRSAPAFALSQFDSPGKIESYEVLRHPDGGRKDILRWAAPGEAPIAELEIYRPGGEPSQALPPAAEIAARIDPDGVRAIEAAGLIDSKFGAVRLFSLGGADAGLPRACLGFLKKLDRPSLRISGWACQGETLPARRAAISCMLDRLVLLSAGNDPKLAELFAHAELRRSGCAAQAGPTADWVMGAQNPRLRGSL</sequence>
<reference evidence="2" key="1">
    <citation type="submission" date="2006-03" db="EMBL/GenBank/DDBJ databases">
        <title>Complete sequence of Rhodopseudomonas palustris BisB18.</title>
        <authorList>
            <consortium name="US DOE Joint Genome Institute"/>
            <person name="Copeland A."/>
            <person name="Lucas S."/>
            <person name="Lapidus A."/>
            <person name="Barry K."/>
            <person name="Detter J.C."/>
            <person name="Glavina del Rio T."/>
            <person name="Hammon N."/>
            <person name="Israni S."/>
            <person name="Dalin E."/>
            <person name="Tice H."/>
            <person name="Pitluck S."/>
            <person name="Chain P."/>
            <person name="Malfatti S."/>
            <person name="Shin M."/>
            <person name="Vergez L."/>
            <person name="Schmutz J."/>
            <person name="Larimer F."/>
            <person name="Land M."/>
            <person name="Hauser L."/>
            <person name="Pelletier D.A."/>
            <person name="Kyrpides N."/>
            <person name="Anderson I."/>
            <person name="Oda Y."/>
            <person name="Harwood C.S."/>
            <person name="Richardson P."/>
        </authorList>
    </citation>
    <scope>NUCLEOTIDE SEQUENCE [LARGE SCALE GENOMIC DNA]</scope>
    <source>
        <strain evidence="2">BisB18</strain>
    </source>
</reference>
<keyword evidence="1" id="KW-0812">Transmembrane</keyword>
<organism evidence="2">
    <name type="scientific">Rhodopseudomonas palustris (strain BisB18)</name>
    <dbReference type="NCBI Taxonomy" id="316056"/>
    <lineage>
        <taxon>Bacteria</taxon>
        <taxon>Pseudomonadati</taxon>
        <taxon>Pseudomonadota</taxon>
        <taxon>Alphaproteobacteria</taxon>
        <taxon>Hyphomicrobiales</taxon>
        <taxon>Nitrobacteraceae</taxon>
        <taxon>Rhodopseudomonas</taxon>
    </lineage>
</organism>
<protein>
    <submittedName>
        <fullName evidence="2">Uncharacterized protein</fullName>
    </submittedName>
</protein>
<gene>
    <name evidence="2" type="ordered locus">RPC_0238</name>
</gene>
<dbReference type="HOGENOM" id="CLU_1060368_0_0_5"/>
<keyword evidence="1" id="KW-1133">Transmembrane helix</keyword>
<dbReference type="EMBL" id="CP000301">
    <property type="protein sequence ID" value="ABD85813.1"/>
    <property type="molecule type" value="Genomic_DNA"/>
</dbReference>
<dbReference type="RefSeq" id="WP_011470721.1">
    <property type="nucleotide sequence ID" value="NC_007925.1"/>
</dbReference>